<feature type="domain" description="Molybdopterin oxidoreductase N-terminal" evidence="1">
    <location>
        <begin position="5"/>
        <end position="42"/>
    </location>
</feature>
<protein>
    <recommendedName>
        <fullName evidence="1">Molybdopterin oxidoreductase N-terminal domain-containing protein</fullName>
    </recommendedName>
</protein>
<sequence>MRYKTATQWGVYEVEVMDGQITDVQGISADPAPAPMANTLLDGIQHDQRIQRPAIRQGWLRGNNRDRARRGVDKFLDVPWDEALDIAAQELARVVAE</sequence>
<organism evidence="2">
    <name type="scientific">marine metagenome</name>
    <dbReference type="NCBI Taxonomy" id="408172"/>
    <lineage>
        <taxon>unclassified sequences</taxon>
        <taxon>metagenomes</taxon>
        <taxon>ecological metagenomes</taxon>
    </lineage>
</organism>
<dbReference type="Gene3D" id="3.40.50.740">
    <property type="match status" value="1"/>
</dbReference>
<dbReference type="EMBL" id="UINC01184932">
    <property type="protein sequence ID" value="SVD96393.1"/>
    <property type="molecule type" value="Genomic_DNA"/>
</dbReference>
<dbReference type="AlphaFoldDB" id="A0A382ZLV1"/>
<feature type="non-terminal residue" evidence="2">
    <location>
        <position position="97"/>
    </location>
</feature>
<name>A0A382ZLV1_9ZZZZ</name>
<dbReference type="SUPFAM" id="SSF53706">
    <property type="entry name" value="Formate dehydrogenase/DMSO reductase, domains 1-3"/>
    <property type="match status" value="1"/>
</dbReference>
<reference evidence="2" key="1">
    <citation type="submission" date="2018-05" db="EMBL/GenBank/DDBJ databases">
        <authorList>
            <person name="Lanie J.A."/>
            <person name="Ng W.-L."/>
            <person name="Kazmierczak K.M."/>
            <person name="Andrzejewski T.M."/>
            <person name="Davidsen T.M."/>
            <person name="Wayne K.J."/>
            <person name="Tettelin H."/>
            <person name="Glass J.I."/>
            <person name="Rusch D."/>
            <person name="Podicherti R."/>
            <person name="Tsui H.-C.T."/>
            <person name="Winkler M.E."/>
        </authorList>
    </citation>
    <scope>NUCLEOTIDE SEQUENCE</scope>
</reference>
<dbReference type="InterPro" id="IPR041460">
    <property type="entry name" value="Molybdopterin_N"/>
</dbReference>
<proteinExistence type="predicted"/>
<dbReference type="Pfam" id="PF18364">
    <property type="entry name" value="Molybdopterin_N"/>
    <property type="match status" value="1"/>
</dbReference>
<evidence type="ECO:0000259" key="1">
    <source>
        <dbReference type="Pfam" id="PF18364"/>
    </source>
</evidence>
<evidence type="ECO:0000313" key="2">
    <source>
        <dbReference type="EMBL" id="SVD96393.1"/>
    </source>
</evidence>
<gene>
    <name evidence="2" type="ORF">METZ01_LOCUS449247</name>
</gene>
<accession>A0A382ZLV1</accession>